<feature type="signal peptide" evidence="5">
    <location>
        <begin position="1"/>
        <end position="21"/>
    </location>
</feature>
<dbReference type="CDD" id="cd00454">
    <property type="entry name" value="TrHb1_N"/>
    <property type="match status" value="1"/>
</dbReference>
<accession>A0ABY1Q8D8</accession>
<evidence type="ECO:0000256" key="1">
    <source>
        <dbReference type="ARBA" id="ARBA00022448"/>
    </source>
</evidence>
<sequence>MYLRSFFIGALFGASVLPALAASDKPLYDRLGGMRQINDIVSKTIDRTSSDPRTKRSFEGIKLAAVKESVAQHLCELSGGPCKYEGASMAKAHAGLAITSEEFDIMDAYLAEELSAHGVADADKAELQKLLGPMKPDVVGK</sequence>
<dbReference type="SUPFAM" id="SSF46458">
    <property type="entry name" value="Globin-like"/>
    <property type="match status" value="1"/>
</dbReference>
<dbReference type="InterPro" id="IPR012292">
    <property type="entry name" value="Globin/Proto"/>
</dbReference>
<evidence type="ECO:0000256" key="4">
    <source>
        <dbReference type="ARBA" id="ARBA00023004"/>
    </source>
</evidence>
<keyword evidence="2" id="KW-0349">Heme</keyword>
<dbReference type="EMBL" id="FXUL01000008">
    <property type="protein sequence ID" value="SMP62587.1"/>
    <property type="molecule type" value="Genomic_DNA"/>
</dbReference>
<dbReference type="InterPro" id="IPR001486">
    <property type="entry name" value="Hemoglobin_trunc"/>
</dbReference>
<protein>
    <submittedName>
        <fullName evidence="6">Hemoglobin</fullName>
    </submittedName>
</protein>
<comment type="caution">
    <text evidence="6">The sequence shown here is derived from an EMBL/GenBank/DDBJ whole genome shotgun (WGS) entry which is preliminary data.</text>
</comment>
<dbReference type="InterPro" id="IPR009050">
    <property type="entry name" value="Globin-like_sf"/>
</dbReference>
<dbReference type="Gene3D" id="1.10.490.10">
    <property type="entry name" value="Globins"/>
    <property type="match status" value="1"/>
</dbReference>
<evidence type="ECO:0000256" key="2">
    <source>
        <dbReference type="ARBA" id="ARBA00022617"/>
    </source>
</evidence>
<feature type="chain" id="PRO_5045974287" evidence="5">
    <location>
        <begin position="22"/>
        <end position="141"/>
    </location>
</feature>
<keyword evidence="4" id="KW-0408">Iron</keyword>
<organism evidence="6 7">
    <name type="scientific">Noviherbaspirillum suwonense</name>
    <dbReference type="NCBI Taxonomy" id="1224511"/>
    <lineage>
        <taxon>Bacteria</taxon>
        <taxon>Pseudomonadati</taxon>
        <taxon>Pseudomonadota</taxon>
        <taxon>Betaproteobacteria</taxon>
        <taxon>Burkholderiales</taxon>
        <taxon>Oxalobacteraceae</taxon>
        <taxon>Noviherbaspirillum</taxon>
    </lineage>
</organism>
<dbReference type="Proteomes" id="UP001158049">
    <property type="component" value="Unassembled WGS sequence"/>
</dbReference>
<evidence type="ECO:0000313" key="6">
    <source>
        <dbReference type="EMBL" id="SMP62587.1"/>
    </source>
</evidence>
<evidence type="ECO:0000256" key="3">
    <source>
        <dbReference type="ARBA" id="ARBA00022723"/>
    </source>
</evidence>
<evidence type="ECO:0000313" key="7">
    <source>
        <dbReference type="Proteomes" id="UP001158049"/>
    </source>
</evidence>
<proteinExistence type="predicted"/>
<keyword evidence="5" id="KW-0732">Signal</keyword>
<gene>
    <name evidence="6" type="ORF">SAMN06295970_108161</name>
</gene>
<keyword evidence="7" id="KW-1185">Reference proteome</keyword>
<dbReference type="Pfam" id="PF01152">
    <property type="entry name" value="Bac_globin"/>
    <property type="match status" value="1"/>
</dbReference>
<name>A0ABY1Q8D8_9BURK</name>
<evidence type="ECO:0000256" key="5">
    <source>
        <dbReference type="SAM" id="SignalP"/>
    </source>
</evidence>
<reference evidence="6 7" key="1">
    <citation type="submission" date="2017-05" db="EMBL/GenBank/DDBJ databases">
        <authorList>
            <person name="Varghese N."/>
            <person name="Submissions S."/>
        </authorList>
    </citation>
    <scope>NUCLEOTIDE SEQUENCE [LARGE SCALE GENOMIC DNA]</scope>
    <source>
        <strain evidence="6 7">DSM 26001</strain>
    </source>
</reference>
<dbReference type="RefSeq" id="WP_283442669.1">
    <property type="nucleotide sequence ID" value="NZ_FXUL01000008.1"/>
</dbReference>
<keyword evidence="1" id="KW-0813">Transport</keyword>
<keyword evidence="3" id="KW-0479">Metal-binding</keyword>